<dbReference type="EMBL" id="CP144751">
    <property type="protein sequence ID" value="WVZ85361.1"/>
    <property type="molecule type" value="Genomic_DNA"/>
</dbReference>
<gene>
    <name evidence="1" type="ORF">U9M48_032298</name>
</gene>
<dbReference type="AlphaFoldDB" id="A0AAQ3X5A8"/>
<keyword evidence="2" id="KW-1185">Reference proteome</keyword>
<evidence type="ECO:0008006" key="3">
    <source>
        <dbReference type="Google" id="ProtNLM"/>
    </source>
</evidence>
<evidence type="ECO:0000313" key="1">
    <source>
        <dbReference type="EMBL" id="WVZ85361.1"/>
    </source>
</evidence>
<sequence>MPSDKAPGLNGFIGIFFKECWDIIKDDVVAAFHQLHGMNGSHFKMLNSTTIVLIPMKLEATHACPLPKQFGVQIPECLHQKENTARRLHRLKKKPALFLKLDIQKAFDTLNWGYLLETLQTMVKLRTSLYADDAAIFLNPVREELSAIKEILHAFGKASGLVTNFEKSSIHPIRFDEPLIEKIGNRLAGWKRHLLNSAGQLILVCSVLSSMPTYHLSIFPLTAWARKHIDRIRRSFLWKGKAETNGGHCLVRWPLVNKPKDLDSLGVLNLDKFDHALRLRWLLQDWVGEDQPWLGLNVPYDRTDRLLFGASTSVSVDWMERPQGI</sequence>
<organism evidence="1 2">
    <name type="scientific">Paspalum notatum var. saurae</name>
    <dbReference type="NCBI Taxonomy" id="547442"/>
    <lineage>
        <taxon>Eukaryota</taxon>
        <taxon>Viridiplantae</taxon>
        <taxon>Streptophyta</taxon>
        <taxon>Embryophyta</taxon>
        <taxon>Tracheophyta</taxon>
        <taxon>Spermatophyta</taxon>
        <taxon>Magnoliopsida</taxon>
        <taxon>Liliopsida</taxon>
        <taxon>Poales</taxon>
        <taxon>Poaceae</taxon>
        <taxon>PACMAD clade</taxon>
        <taxon>Panicoideae</taxon>
        <taxon>Andropogonodae</taxon>
        <taxon>Paspaleae</taxon>
        <taxon>Paspalinae</taxon>
        <taxon>Paspalum</taxon>
    </lineage>
</organism>
<reference evidence="1 2" key="1">
    <citation type="submission" date="2024-02" db="EMBL/GenBank/DDBJ databases">
        <title>High-quality chromosome-scale genome assembly of Pensacola bahiagrass (Paspalum notatum Flugge var. saurae).</title>
        <authorList>
            <person name="Vega J.M."/>
            <person name="Podio M."/>
            <person name="Orjuela J."/>
            <person name="Siena L.A."/>
            <person name="Pessino S.C."/>
            <person name="Combes M.C."/>
            <person name="Mariac C."/>
            <person name="Albertini E."/>
            <person name="Pupilli F."/>
            <person name="Ortiz J.P.A."/>
            <person name="Leblanc O."/>
        </authorList>
    </citation>
    <scope>NUCLEOTIDE SEQUENCE [LARGE SCALE GENOMIC DNA]</scope>
    <source>
        <strain evidence="1">R1</strain>
        <tissue evidence="1">Leaf</tissue>
    </source>
</reference>
<dbReference type="PANTHER" id="PTHR33116">
    <property type="entry name" value="REVERSE TRANSCRIPTASE ZINC-BINDING DOMAIN-CONTAINING PROTEIN-RELATED-RELATED"/>
    <property type="match status" value="1"/>
</dbReference>
<accession>A0AAQ3X5A8</accession>
<name>A0AAQ3X5A8_PASNO</name>
<protein>
    <recommendedName>
        <fullName evidence="3">Reverse transcriptase domain-containing protein</fullName>
    </recommendedName>
</protein>
<dbReference type="PANTHER" id="PTHR33116:SF78">
    <property type="entry name" value="OS12G0587133 PROTEIN"/>
    <property type="match status" value="1"/>
</dbReference>
<dbReference type="Proteomes" id="UP001341281">
    <property type="component" value="Chromosome 07"/>
</dbReference>
<evidence type="ECO:0000313" key="2">
    <source>
        <dbReference type="Proteomes" id="UP001341281"/>
    </source>
</evidence>
<proteinExistence type="predicted"/>